<keyword evidence="4" id="KW-1185">Reference proteome</keyword>
<organism evidence="3 4">
    <name type="scientific">Acetobacter garciniae</name>
    <dbReference type="NCBI Taxonomy" id="2817435"/>
    <lineage>
        <taxon>Bacteria</taxon>
        <taxon>Pseudomonadati</taxon>
        <taxon>Pseudomonadota</taxon>
        <taxon>Alphaproteobacteria</taxon>
        <taxon>Acetobacterales</taxon>
        <taxon>Acetobacteraceae</taxon>
        <taxon>Acetobacter</taxon>
    </lineage>
</organism>
<dbReference type="InterPro" id="IPR036108">
    <property type="entry name" value="4pyrrol_syn_uPrphyn_synt_sf"/>
</dbReference>
<dbReference type="InterPro" id="IPR039793">
    <property type="entry name" value="UROS/Hem4"/>
</dbReference>
<dbReference type="SUPFAM" id="SSF69618">
    <property type="entry name" value="HemD-like"/>
    <property type="match status" value="1"/>
</dbReference>
<feature type="region of interest" description="Disordered" evidence="1">
    <location>
        <begin position="1"/>
        <end position="52"/>
    </location>
</feature>
<dbReference type="PANTHER" id="PTHR12390">
    <property type="entry name" value="UROPORPHYRINOGEN III SYNTHASE"/>
    <property type="match status" value="1"/>
</dbReference>
<protein>
    <submittedName>
        <fullName evidence="3">Uroporphyrinogen-III synthase</fullName>
    </submittedName>
</protein>
<comment type="caution">
    <text evidence="3">The sequence shown here is derived from an EMBL/GenBank/DDBJ whole genome shotgun (WGS) entry which is preliminary data.</text>
</comment>
<evidence type="ECO:0000313" key="4">
    <source>
        <dbReference type="Proteomes" id="UP000664073"/>
    </source>
</evidence>
<reference evidence="3" key="1">
    <citation type="submission" date="2021-03" db="EMBL/GenBank/DDBJ databases">
        <title>The complete genome sequence of Acetobacter sp. TBRC 12339.</title>
        <authorList>
            <person name="Charoenyingcharoen P."/>
            <person name="Yukphan P."/>
        </authorList>
    </citation>
    <scope>NUCLEOTIDE SEQUENCE</scope>
    <source>
        <strain evidence="3">TBRC 12339</strain>
    </source>
</reference>
<evidence type="ECO:0000256" key="1">
    <source>
        <dbReference type="SAM" id="MobiDB-lite"/>
    </source>
</evidence>
<dbReference type="InterPro" id="IPR003754">
    <property type="entry name" value="4pyrrol_synth_uPrphyn_synth"/>
</dbReference>
<dbReference type="Pfam" id="PF02602">
    <property type="entry name" value="HEM4"/>
    <property type="match status" value="1"/>
</dbReference>
<name>A0A939HI26_9PROT</name>
<dbReference type="PANTHER" id="PTHR12390:SF0">
    <property type="entry name" value="UROPORPHYRINOGEN-III SYNTHASE"/>
    <property type="match status" value="1"/>
</dbReference>
<dbReference type="AlphaFoldDB" id="A0A939HI26"/>
<dbReference type="GO" id="GO:0005829">
    <property type="term" value="C:cytosol"/>
    <property type="evidence" value="ECO:0007669"/>
    <property type="project" value="TreeGrafter"/>
</dbReference>
<dbReference type="GO" id="GO:0004852">
    <property type="term" value="F:uroporphyrinogen-III synthase activity"/>
    <property type="evidence" value="ECO:0007669"/>
    <property type="project" value="InterPro"/>
</dbReference>
<feature type="domain" description="Tetrapyrrole biosynthesis uroporphyrinogen III synthase" evidence="2">
    <location>
        <begin position="70"/>
        <end position="285"/>
    </location>
</feature>
<proteinExistence type="predicted"/>
<dbReference type="GO" id="GO:0006780">
    <property type="term" value="P:uroporphyrinogen III biosynthetic process"/>
    <property type="evidence" value="ECO:0007669"/>
    <property type="project" value="InterPro"/>
</dbReference>
<evidence type="ECO:0000259" key="2">
    <source>
        <dbReference type="Pfam" id="PF02602"/>
    </source>
</evidence>
<accession>A0A939HI26</accession>
<dbReference type="Proteomes" id="UP000664073">
    <property type="component" value="Unassembled WGS sequence"/>
</dbReference>
<dbReference type="RefSeq" id="WP_207844357.1">
    <property type="nucleotide sequence ID" value="NZ_JAFVMH010000001.1"/>
</dbReference>
<feature type="compositionally biased region" description="Pro residues" evidence="1">
    <location>
        <begin position="25"/>
        <end position="38"/>
    </location>
</feature>
<sequence length="294" mass="29900">MPRPTKPGRPSGGQTGRQPQASPRPRQPGPNAPSPRTPSPDRTPVLHGGQAAQNPVLGVLVTRPEPGLSETIAAVAAAGWQPYASPALVVRPRLLPPLPCPPCAVVLTSGQAVPCAAACLPLETPLFAVGARTAARARQAGFSQVHSADGDATALATLVMRQRTPADGALLLLCGAAQGQDLASQLRKAGFRVLRRIAYEARPAQSVGPQAEQALEQADVAAVLFFSALSAKSWLAALPPGQVRSTALAARAVVISANVATVLHAAGWAGPVAVASHPDAPSMIAALGRVAPCA</sequence>
<evidence type="ECO:0000313" key="3">
    <source>
        <dbReference type="EMBL" id="MBO1323807.1"/>
    </source>
</evidence>
<dbReference type="CDD" id="cd06578">
    <property type="entry name" value="HemD"/>
    <property type="match status" value="1"/>
</dbReference>
<dbReference type="EMBL" id="JAFVMH010000001">
    <property type="protein sequence ID" value="MBO1323807.1"/>
    <property type="molecule type" value="Genomic_DNA"/>
</dbReference>
<gene>
    <name evidence="3" type="ORF">J2D77_01380</name>
</gene>
<dbReference type="Gene3D" id="3.40.50.10090">
    <property type="match status" value="2"/>
</dbReference>